<dbReference type="Pfam" id="PF01381">
    <property type="entry name" value="HTH_3"/>
    <property type="match status" value="1"/>
</dbReference>
<protein>
    <submittedName>
        <fullName evidence="3">Helix-turn-helix domain-containing protein</fullName>
    </submittedName>
</protein>
<dbReference type="STRING" id="946677.SAMN05444484_102826"/>
<name>A0A1M7E220_9FLAO</name>
<dbReference type="InterPro" id="IPR010982">
    <property type="entry name" value="Lambda_DNA-bd_dom_sf"/>
</dbReference>
<dbReference type="SMART" id="SM00530">
    <property type="entry name" value="HTH_XRE"/>
    <property type="match status" value="1"/>
</dbReference>
<dbReference type="Proteomes" id="UP000184028">
    <property type="component" value="Unassembled WGS sequence"/>
</dbReference>
<accession>A0A1M7E220</accession>
<dbReference type="SUPFAM" id="SSF47413">
    <property type="entry name" value="lambda repressor-like DNA-binding domains"/>
    <property type="match status" value="1"/>
</dbReference>
<reference evidence="4" key="1">
    <citation type="submission" date="2016-11" db="EMBL/GenBank/DDBJ databases">
        <authorList>
            <person name="Varghese N."/>
            <person name="Submissions S."/>
        </authorList>
    </citation>
    <scope>NUCLEOTIDE SEQUENCE [LARGE SCALE GENOMIC DNA]</scope>
    <source>
        <strain evidence="4">DSM 24724</strain>
    </source>
</reference>
<keyword evidence="4" id="KW-1185">Reference proteome</keyword>
<dbReference type="RefSeq" id="WP_162268791.1">
    <property type="nucleotide sequence ID" value="NZ_FRBT01000002.1"/>
</dbReference>
<dbReference type="PANTHER" id="PTHR46558:SF11">
    <property type="entry name" value="HTH-TYPE TRANSCRIPTIONAL REGULATOR XRE"/>
    <property type="match status" value="1"/>
</dbReference>
<organism evidence="3 4">
    <name type="scientific">Flavobacterium chilense</name>
    <dbReference type="NCBI Taxonomy" id="946677"/>
    <lineage>
        <taxon>Bacteria</taxon>
        <taxon>Pseudomonadati</taxon>
        <taxon>Bacteroidota</taxon>
        <taxon>Flavobacteriia</taxon>
        <taxon>Flavobacteriales</taxon>
        <taxon>Flavobacteriaceae</taxon>
        <taxon>Flavobacterium</taxon>
    </lineage>
</organism>
<dbReference type="EMBL" id="FRBT01000002">
    <property type="protein sequence ID" value="SHL85723.1"/>
    <property type="molecule type" value="Genomic_DNA"/>
</dbReference>
<sequence length="113" mass="13019">MNKIVGNNLKVLRKTIDLSQEQVAGYLGVSPSAYARMERGENASWASHFNKICELFKISPEELVKKEIGNVAYKNMIDTEHVTVSDFRKIINRFELEIKDLKIIIRNLHTDKN</sequence>
<proteinExistence type="predicted"/>
<dbReference type="CDD" id="cd00093">
    <property type="entry name" value="HTH_XRE"/>
    <property type="match status" value="1"/>
</dbReference>
<dbReference type="AlphaFoldDB" id="A0A1M7E220"/>
<evidence type="ECO:0000313" key="4">
    <source>
        <dbReference type="Proteomes" id="UP000184028"/>
    </source>
</evidence>
<dbReference type="PANTHER" id="PTHR46558">
    <property type="entry name" value="TRACRIPTIONAL REGULATORY PROTEIN-RELATED-RELATED"/>
    <property type="match status" value="1"/>
</dbReference>
<evidence type="ECO:0000256" key="1">
    <source>
        <dbReference type="ARBA" id="ARBA00023125"/>
    </source>
</evidence>
<dbReference type="PROSITE" id="PS50943">
    <property type="entry name" value="HTH_CROC1"/>
    <property type="match status" value="1"/>
</dbReference>
<dbReference type="GO" id="GO:0003677">
    <property type="term" value="F:DNA binding"/>
    <property type="evidence" value="ECO:0007669"/>
    <property type="project" value="UniProtKB-KW"/>
</dbReference>
<dbReference type="InterPro" id="IPR001387">
    <property type="entry name" value="Cro/C1-type_HTH"/>
</dbReference>
<feature type="domain" description="HTH cro/C1-type" evidence="2">
    <location>
        <begin position="9"/>
        <end position="63"/>
    </location>
</feature>
<evidence type="ECO:0000313" key="3">
    <source>
        <dbReference type="EMBL" id="SHL85723.1"/>
    </source>
</evidence>
<dbReference type="Gene3D" id="1.10.260.40">
    <property type="entry name" value="lambda repressor-like DNA-binding domains"/>
    <property type="match status" value="1"/>
</dbReference>
<evidence type="ECO:0000259" key="2">
    <source>
        <dbReference type="PROSITE" id="PS50943"/>
    </source>
</evidence>
<keyword evidence="1" id="KW-0238">DNA-binding</keyword>
<gene>
    <name evidence="3" type="ORF">SAMN05444484_102826</name>
</gene>